<gene>
    <name evidence="3" type="ORF">TDIB3V08_LOCUS456</name>
</gene>
<reference evidence="3" key="1">
    <citation type="submission" date="2020-11" db="EMBL/GenBank/DDBJ databases">
        <authorList>
            <person name="Tran Van P."/>
        </authorList>
    </citation>
    <scope>NUCLEOTIDE SEQUENCE</scope>
</reference>
<feature type="compositionally biased region" description="Low complexity" evidence="1">
    <location>
        <begin position="27"/>
        <end position="39"/>
    </location>
</feature>
<dbReference type="EMBL" id="OA564369">
    <property type="protein sequence ID" value="CAD7194017.1"/>
    <property type="molecule type" value="Genomic_DNA"/>
</dbReference>
<evidence type="ECO:0000313" key="3">
    <source>
        <dbReference type="EMBL" id="CAD7194017.1"/>
    </source>
</evidence>
<evidence type="ECO:0000259" key="2">
    <source>
        <dbReference type="Pfam" id="PF06466"/>
    </source>
</evidence>
<dbReference type="Pfam" id="PF06466">
    <property type="entry name" value="PCAF_N"/>
    <property type="match status" value="1"/>
</dbReference>
<dbReference type="GO" id="GO:0006355">
    <property type="term" value="P:regulation of DNA-templated transcription"/>
    <property type="evidence" value="ECO:0007669"/>
    <property type="project" value="InterPro"/>
</dbReference>
<name>A0A7R8V9A7_TIMDO</name>
<evidence type="ECO:0000256" key="1">
    <source>
        <dbReference type="SAM" id="MobiDB-lite"/>
    </source>
</evidence>
<dbReference type="AlphaFoldDB" id="A0A7R8V9A7"/>
<organism evidence="3">
    <name type="scientific">Timema douglasi</name>
    <name type="common">Walking stick</name>
    <dbReference type="NCBI Taxonomy" id="61478"/>
    <lineage>
        <taxon>Eukaryota</taxon>
        <taxon>Metazoa</taxon>
        <taxon>Ecdysozoa</taxon>
        <taxon>Arthropoda</taxon>
        <taxon>Hexapoda</taxon>
        <taxon>Insecta</taxon>
        <taxon>Pterygota</taxon>
        <taxon>Neoptera</taxon>
        <taxon>Polyneoptera</taxon>
        <taxon>Phasmatodea</taxon>
        <taxon>Timematodea</taxon>
        <taxon>Timematoidea</taxon>
        <taxon>Timematidae</taxon>
        <taxon>Timema</taxon>
    </lineage>
</organism>
<feature type="domain" description="PCAF N-terminal" evidence="2">
    <location>
        <begin position="43"/>
        <end position="106"/>
    </location>
</feature>
<dbReference type="InterPro" id="IPR009464">
    <property type="entry name" value="PCAF_N"/>
</dbReference>
<accession>A0A7R8V9A7</accession>
<protein>
    <recommendedName>
        <fullName evidence="2">PCAF N-terminal domain-containing protein</fullName>
    </recommendedName>
</protein>
<dbReference type="GO" id="GO:0005634">
    <property type="term" value="C:nucleus"/>
    <property type="evidence" value="ECO:0007669"/>
    <property type="project" value="InterPro"/>
</dbReference>
<feature type="region of interest" description="Disordered" evidence="1">
    <location>
        <begin position="1"/>
        <end position="48"/>
    </location>
</feature>
<feature type="compositionally biased region" description="Low complexity" evidence="1">
    <location>
        <begin position="9"/>
        <end position="20"/>
    </location>
</feature>
<dbReference type="GO" id="GO:0004402">
    <property type="term" value="F:histone acetyltransferase activity"/>
    <property type="evidence" value="ECO:0007669"/>
    <property type="project" value="InterPro"/>
</dbReference>
<sequence>MSVQVNEISSVATTSTSQVSEDGARPSTSTSSDQSSRQSNLQRIQQRKQQVYNWPHDKKLLKLAIYSACQAAECKCNGWKAPVPPAKSQPLATFVDPCRSCTHTLEVSRRLATQPGCATRLKALLNCLMLPKSNIVLTHSLPNVTLPPIATHVAEIAFCSTTTHVAGTSICSTTTHVAETSFCSTTTHVAGTSFCSTATHVAGTAFCSTATHVAGTFFCSTTTHVAGTISLPPTLTHVAGTSTLPPHLKTSSCSPQLTLLGHSHRHFSCPYPHVSEHNDARDNKVLLVS</sequence>
<proteinExistence type="predicted"/>